<evidence type="ECO:0000256" key="12">
    <source>
        <dbReference type="SAM" id="SignalP"/>
    </source>
</evidence>
<comment type="subcellular location">
    <subcellularLocation>
        <location evidence="1">Cell membrane</location>
        <topology evidence="1">Multi-pass membrane protein</topology>
    </subcellularLocation>
</comment>
<evidence type="ECO:0000256" key="1">
    <source>
        <dbReference type="ARBA" id="ARBA00004651"/>
    </source>
</evidence>
<dbReference type="InterPro" id="IPR036445">
    <property type="entry name" value="GPCR_2_extracell_dom_sf"/>
</dbReference>
<evidence type="ECO:0000256" key="7">
    <source>
        <dbReference type="ARBA" id="ARBA00023136"/>
    </source>
</evidence>
<proteinExistence type="inferred from homology"/>
<dbReference type="PROSITE" id="PS50227">
    <property type="entry name" value="G_PROTEIN_RECEP_F2_3"/>
    <property type="match status" value="1"/>
</dbReference>
<feature type="compositionally biased region" description="Polar residues" evidence="10">
    <location>
        <begin position="547"/>
        <end position="561"/>
    </location>
</feature>
<evidence type="ECO:0000256" key="4">
    <source>
        <dbReference type="ARBA" id="ARBA00022692"/>
    </source>
</evidence>
<feature type="transmembrane region" description="Helical" evidence="11">
    <location>
        <begin position="142"/>
        <end position="165"/>
    </location>
</feature>
<evidence type="ECO:0000259" key="14">
    <source>
        <dbReference type="PROSITE" id="PS50261"/>
    </source>
</evidence>
<evidence type="ECO:0000259" key="13">
    <source>
        <dbReference type="PROSITE" id="PS50227"/>
    </source>
</evidence>
<feature type="compositionally biased region" description="Basic and acidic residues" evidence="10">
    <location>
        <begin position="636"/>
        <end position="647"/>
    </location>
</feature>
<feature type="region of interest" description="Disordered" evidence="10">
    <location>
        <begin position="631"/>
        <end position="728"/>
    </location>
</feature>
<dbReference type="PRINTS" id="PR00249">
    <property type="entry name" value="GPCRSECRETIN"/>
</dbReference>
<name>A0ABN8LFP9_9CNID</name>
<feature type="transmembrane region" description="Helical" evidence="11">
    <location>
        <begin position="290"/>
        <end position="311"/>
    </location>
</feature>
<keyword evidence="3" id="KW-1003">Cell membrane</keyword>
<keyword evidence="5 11" id="KW-1133">Transmembrane helix</keyword>
<feature type="transmembrane region" description="Helical" evidence="11">
    <location>
        <begin position="244"/>
        <end position="270"/>
    </location>
</feature>
<dbReference type="Pfam" id="PF00002">
    <property type="entry name" value="7tm_2"/>
    <property type="match status" value="1"/>
</dbReference>
<dbReference type="PANTHER" id="PTHR45620">
    <property type="entry name" value="PDF RECEPTOR-LIKE PROTEIN-RELATED"/>
    <property type="match status" value="1"/>
</dbReference>
<keyword evidence="7 11" id="KW-0472">Membrane</keyword>
<evidence type="ECO:0000256" key="8">
    <source>
        <dbReference type="ARBA" id="ARBA00023170"/>
    </source>
</evidence>
<keyword evidence="4 11" id="KW-0812">Transmembrane</keyword>
<sequence length="795" mass="90439">MKSSNVSTTLILCLLVCSVTSEEDLDLKSILNHLKKMCLENPDNLINDPDVKVKCKLTFDITCWKETRAGETFIQPCPFLLYSTKDNVSRRCDEQGKWQKINITNCHRLKPKEAVDTGKRTQSNITITDKKDDSHEDRVKKVFVAISWMAFFVLLPTFVIICIVMRKNARFTLHKNLILAFILRTITLFIHYYGNMGDKSYNKTVCNVFWVLNRYFAASEITWILNEGIFLLRMLVYPFDNESYFWYYFVFGWGFSGVLLFCVYLPYFQFIVARNSERCWVTLSHSSHMLVLYIPLTIMLVINFGIAAYVVQMLTKKLKHSHSSHMNLVKKSAKAVVILISLLGLIYLLIFYLPSKSGAENYFIAVAYPLQGIMICIFCVYLSVEFRESFRRYWMKWRYGILIETNPYSAATQDIEPGPSGEQGTSATVLGTEQSEETRLSAPSIRSLQESSRTELSKTPPQKPKKRSSQMSLISRSSDLTKFRLKKVEPEPLKPLRVQSVGPQAWCPPSLQDEAVAWGEIHSLENQEESSVNQGFSAKSEADLSHFGSQISLEPKTSSQLHLEPEGRGSVKQEKNVKDKSAWNLTEEFPFSSQLFEREIRPSGARDCEDQKKDVKDESVWNFSKESPFSNQLFERQMRPSTDERLSDIAGANAPRDTELAVRAGSSNSKDDFSLSSQLFEHDTDFSTAGKESGGKTFETVTAGSSLYQDTEPSTNTGDSSVSSGRKQFWEKARKLASNRRRSMLEGGGVVSKEDESLPAHQKYAEKQKEADSYRLAWIAGILRGDRSREKESDA</sequence>
<keyword evidence="9" id="KW-0807">Transducer</keyword>
<feature type="compositionally biased region" description="Basic and acidic residues" evidence="10">
    <location>
        <begin position="563"/>
        <end position="577"/>
    </location>
</feature>
<dbReference type="SMART" id="SM00008">
    <property type="entry name" value="HormR"/>
    <property type="match status" value="1"/>
</dbReference>
<evidence type="ECO:0000313" key="15">
    <source>
        <dbReference type="EMBL" id="CAH3015787.1"/>
    </source>
</evidence>
<feature type="region of interest" description="Disordered" evidence="10">
    <location>
        <begin position="526"/>
        <end position="577"/>
    </location>
</feature>
<dbReference type="EMBL" id="CALNXI010000029">
    <property type="protein sequence ID" value="CAH3015787.1"/>
    <property type="molecule type" value="Genomic_DNA"/>
</dbReference>
<dbReference type="Gene3D" id="4.10.1240.10">
    <property type="entry name" value="GPCR, family 2, extracellular hormone receptor domain"/>
    <property type="match status" value="1"/>
</dbReference>
<dbReference type="InterPro" id="IPR001879">
    <property type="entry name" value="GPCR_2_extracellular_dom"/>
</dbReference>
<accession>A0ABN8LFP9</accession>
<dbReference type="InterPro" id="IPR000832">
    <property type="entry name" value="GPCR_2_secretin-like"/>
</dbReference>
<dbReference type="InterPro" id="IPR017981">
    <property type="entry name" value="GPCR_2-like_7TM"/>
</dbReference>
<feature type="domain" description="G-protein coupled receptors family 2 profile 2" evidence="14">
    <location>
        <begin position="136"/>
        <end position="383"/>
    </location>
</feature>
<evidence type="ECO:0000256" key="6">
    <source>
        <dbReference type="ARBA" id="ARBA00023040"/>
    </source>
</evidence>
<protein>
    <submittedName>
        <fullName evidence="15">Uncharacterized protein</fullName>
    </submittedName>
</protein>
<feature type="compositionally biased region" description="Polar residues" evidence="10">
    <location>
        <begin position="699"/>
        <end position="726"/>
    </location>
</feature>
<keyword evidence="8" id="KW-0675">Receptor</keyword>
<dbReference type="Pfam" id="PF02793">
    <property type="entry name" value="HRM"/>
    <property type="match status" value="1"/>
</dbReference>
<feature type="compositionally biased region" description="Polar residues" evidence="10">
    <location>
        <begin position="422"/>
        <end position="433"/>
    </location>
</feature>
<evidence type="ECO:0000256" key="5">
    <source>
        <dbReference type="ARBA" id="ARBA00022989"/>
    </source>
</evidence>
<comment type="caution">
    <text evidence="15">The sequence shown here is derived from an EMBL/GenBank/DDBJ whole genome shotgun (WGS) entry which is preliminary data.</text>
</comment>
<feature type="domain" description="G-protein coupled receptors family 2 profile 1" evidence="13">
    <location>
        <begin position="37"/>
        <end position="110"/>
    </location>
</feature>
<dbReference type="PROSITE" id="PS50261">
    <property type="entry name" value="G_PROTEIN_RECEP_F2_4"/>
    <property type="match status" value="1"/>
</dbReference>
<feature type="transmembrane region" description="Helical" evidence="11">
    <location>
        <begin position="362"/>
        <end position="384"/>
    </location>
</feature>
<dbReference type="SUPFAM" id="SSF81321">
    <property type="entry name" value="Family A G protein-coupled receptor-like"/>
    <property type="match status" value="1"/>
</dbReference>
<dbReference type="SUPFAM" id="SSF111418">
    <property type="entry name" value="Hormone receptor domain"/>
    <property type="match status" value="1"/>
</dbReference>
<gene>
    <name evidence="15" type="ORF">PEVE_00021688</name>
</gene>
<keyword evidence="12" id="KW-0732">Signal</keyword>
<comment type="similarity">
    <text evidence="2">Belongs to the G-protein coupled receptor 2 family.</text>
</comment>
<organism evidence="15 16">
    <name type="scientific">Porites evermanni</name>
    <dbReference type="NCBI Taxonomy" id="104178"/>
    <lineage>
        <taxon>Eukaryota</taxon>
        <taxon>Metazoa</taxon>
        <taxon>Cnidaria</taxon>
        <taxon>Anthozoa</taxon>
        <taxon>Hexacorallia</taxon>
        <taxon>Scleractinia</taxon>
        <taxon>Fungiina</taxon>
        <taxon>Poritidae</taxon>
        <taxon>Porites</taxon>
    </lineage>
</organism>
<keyword evidence="16" id="KW-1185">Reference proteome</keyword>
<evidence type="ECO:0000256" key="2">
    <source>
        <dbReference type="ARBA" id="ARBA00005314"/>
    </source>
</evidence>
<keyword evidence="6" id="KW-0297">G-protein coupled receptor</keyword>
<feature type="transmembrane region" description="Helical" evidence="11">
    <location>
        <begin position="177"/>
        <end position="194"/>
    </location>
</feature>
<evidence type="ECO:0000313" key="16">
    <source>
        <dbReference type="Proteomes" id="UP001159427"/>
    </source>
</evidence>
<dbReference type="InterPro" id="IPR050332">
    <property type="entry name" value="GPCR_2"/>
</dbReference>
<feature type="chain" id="PRO_5047003150" evidence="12">
    <location>
        <begin position="22"/>
        <end position="795"/>
    </location>
</feature>
<feature type="transmembrane region" description="Helical" evidence="11">
    <location>
        <begin position="332"/>
        <end position="350"/>
    </location>
</feature>
<evidence type="ECO:0000256" key="11">
    <source>
        <dbReference type="SAM" id="Phobius"/>
    </source>
</evidence>
<reference evidence="15 16" key="1">
    <citation type="submission" date="2022-05" db="EMBL/GenBank/DDBJ databases">
        <authorList>
            <consortium name="Genoscope - CEA"/>
            <person name="William W."/>
        </authorList>
    </citation>
    <scope>NUCLEOTIDE SEQUENCE [LARGE SCALE GENOMIC DNA]</scope>
</reference>
<evidence type="ECO:0000256" key="3">
    <source>
        <dbReference type="ARBA" id="ARBA00022475"/>
    </source>
</evidence>
<dbReference type="Gene3D" id="1.20.1070.10">
    <property type="entry name" value="Rhodopsin 7-helix transmembrane proteins"/>
    <property type="match status" value="1"/>
</dbReference>
<evidence type="ECO:0000256" key="9">
    <source>
        <dbReference type="ARBA" id="ARBA00023224"/>
    </source>
</evidence>
<feature type="signal peptide" evidence="12">
    <location>
        <begin position="1"/>
        <end position="21"/>
    </location>
</feature>
<feature type="region of interest" description="Disordered" evidence="10">
    <location>
        <begin position="412"/>
        <end position="473"/>
    </location>
</feature>
<evidence type="ECO:0000256" key="10">
    <source>
        <dbReference type="SAM" id="MobiDB-lite"/>
    </source>
</evidence>
<dbReference type="Proteomes" id="UP001159427">
    <property type="component" value="Unassembled WGS sequence"/>
</dbReference>